<keyword evidence="3" id="KW-1185">Reference proteome</keyword>
<organism evidence="2 3">
    <name type="scientific">Shewanella pneumatophori</name>
    <dbReference type="NCBI Taxonomy" id="314092"/>
    <lineage>
        <taxon>Bacteria</taxon>
        <taxon>Pseudomonadati</taxon>
        <taxon>Pseudomonadota</taxon>
        <taxon>Gammaproteobacteria</taxon>
        <taxon>Alteromonadales</taxon>
        <taxon>Shewanellaceae</taxon>
        <taxon>Shewanella</taxon>
    </lineage>
</organism>
<dbReference type="Pfam" id="PF13302">
    <property type="entry name" value="Acetyltransf_3"/>
    <property type="match status" value="1"/>
</dbReference>
<sequence>MFAAIHNGVITIREFEHKDLPSFAAYRALPEVAKYQSWSSYSIERAESLFNSMAEHQFGEQGQWFQLAICLTETDKIIGDLAVHFIDDAQIELGFSLNPAFQGRGYALLALNCVVDYLFSTLSKHRIVATVDCENSASFRLLEKAKFRREAHFVDNIFFKGKWGSEYQYALLKTEWLKMQ</sequence>
<dbReference type="EMBL" id="JAKILB010000001">
    <property type="protein sequence ID" value="MCL1137398.1"/>
    <property type="molecule type" value="Genomic_DNA"/>
</dbReference>
<dbReference type="InterPro" id="IPR051531">
    <property type="entry name" value="N-acetyltransferase"/>
</dbReference>
<dbReference type="GO" id="GO:0016747">
    <property type="term" value="F:acyltransferase activity, transferring groups other than amino-acyl groups"/>
    <property type="evidence" value="ECO:0007669"/>
    <property type="project" value="InterPro"/>
</dbReference>
<accession>A0A9X1ZGL4</accession>
<dbReference type="PROSITE" id="PS51186">
    <property type="entry name" value="GNAT"/>
    <property type="match status" value="1"/>
</dbReference>
<proteinExistence type="predicted"/>
<gene>
    <name evidence="2" type="ORF">L2740_02325</name>
</gene>
<evidence type="ECO:0000313" key="2">
    <source>
        <dbReference type="EMBL" id="MCL1137398.1"/>
    </source>
</evidence>
<feature type="domain" description="N-acetyltransferase" evidence="1">
    <location>
        <begin position="10"/>
        <end position="174"/>
    </location>
</feature>
<dbReference type="AlphaFoldDB" id="A0A9X1ZGL4"/>
<dbReference type="SUPFAM" id="SSF55729">
    <property type="entry name" value="Acyl-CoA N-acyltransferases (Nat)"/>
    <property type="match status" value="1"/>
</dbReference>
<dbReference type="RefSeq" id="WP_248948407.1">
    <property type="nucleotide sequence ID" value="NZ_JAKILB010000001.1"/>
</dbReference>
<name>A0A9X1ZGL4_9GAMM</name>
<protein>
    <submittedName>
        <fullName evidence="2">GNAT family N-acetyltransferase</fullName>
    </submittedName>
</protein>
<dbReference type="Gene3D" id="3.40.630.30">
    <property type="match status" value="1"/>
</dbReference>
<dbReference type="InterPro" id="IPR016181">
    <property type="entry name" value="Acyl_CoA_acyltransferase"/>
</dbReference>
<evidence type="ECO:0000259" key="1">
    <source>
        <dbReference type="PROSITE" id="PS51186"/>
    </source>
</evidence>
<dbReference type="PANTHER" id="PTHR43792">
    <property type="entry name" value="GNAT FAMILY, PUTATIVE (AFU_ORTHOLOGUE AFUA_3G00765)-RELATED-RELATED"/>
    <property type="match status" value="1"/>
</dbReference>
<evidence type="ECO:0000313" key="3">
    <source>
        <dbReference type="Proteomes" id="UP001139293"/>
    </source>
</evidence>
<dbReference type="PANTHER" id="PTHR43792:SF1">
    <property type="entry name" value="N-ACETYLTRANSFERASE DOMAIN-CONTAINING PROTEIN"/>
    <property type="match status" value="1"/>
</dbReference>
<dbReference type="InterPro" id="IPR000182">
    <property type="entry name" value="GNAT_dom"/>
</dbReference>
<dbReference type="Proteomes" id="UP001139293">
    <property type="component" value="Unassembled WGS sequence"/>
</dbReference>
<reference evidence="2" key="1">
    <citation type="submission" date="2022-01" db="EMBL/GenBank/DDBJ databases">
        <title>Whole genome-based taxonomy of the Shewanellaceae.</title>
        <authorList>
            <person name="Martin-Rodriguez A.J."/>
        </authorList>
    </citation>
    <scope>NUCLEOTIDE SEQUENCE</scope>
    <source>
        <strain evidence="2">KCTC 23973</strain>
    </source>
</reference>
<comment type="caution">
    <text evidence="2">The sequence shown here is derived from an EMBL/GenBank/DDBJ whole genome shotgun (WGS) entry which is preliminary data.</text>
</comment>